<dbReference type="GO" id="GO:0005777">
    <property type="term" value="C:peroxisome"/>
    <property type="evidence" value="ECO:0007669"/>
    <property type="project" value="TreeGrafter"/>
</dbReference>
<keyword evidence="9" id="KW-0443">Lipid metabolism</keyword>
<dbReference type="STRING" id="40998.A0A2P8AFK4"/>
<dbReference type="Pfam" id="PF08544">
    <property type="entry name" value="GHMP_kinases_C"/>
    <property type="match status" value="1"/>
</dbReference>
<dbReference type="GO" id="GO:0019287">
    <property type="term" value="P:isopentenyl diphosphate biosynthetic process, mevalonate pathway"/>
    <property type="evidence" value="ECO:0007669"/>
    <property type="project" value="UniProtKB-UniPathway"/>
</dbReference>
<dbReference type="SUPFAM" id="SSF55060">
    <property type="entry name" value="GHMP Kinase, C-terminal domain"/>
    <property type="match status" value="1"/>
</dbReference>
<dbReference type="OrthoDB" id="10262935at2759"/>
<dbReference type="Gene3D" id="3.30.70.890">
    <property type="entry name" value="GHMP kinase, C-terminal domain"/>
    <property type="match status" value="1"/>
</dbReference>
<keyword evidence="3" id="KW-0808">Transferase</keyword>
<dbReference type="Proteomes" id="UP000243723">
    <property type="component" value="Unassembled WGS sequence"/>
</dbReference>
<evidence type="ECO:0000256" key="1">
    <source>
        <dbReference type="ARBA" id="ARBA00005017"/>
    </source>
</evidence>
<dbReference type="GO" id="GO:0010142">
    <property type="term" value="P:farnesyl diphosphate biosynthetic process, mevalonate pathway"/>
    <property type="evidence" value="ECO:0007669"/>
    <property type="project" value="TreeGrafter"/>
</dbReference>
<evidence type="ECO:0000259" key="11">
    <source>
        <dbReference type="Pfam" id="PF00288"/>
    </source>
</evidence>
<dbReference type="InterPro" id="IPR014721">
    <property type="entry name" value="Ribsml_uS5_D2-typ_fold_subgr"/>
</dbReference>
<evidence type="ECO:0000313" key="13">
    <source>
        <dbReference type="EMBL" id="PSK59233.1"/>
    </source>
</evidence>
<name>A0A2P8AFK4_9PEZI</name>
<reference evidence="13 14" key="1">
    <citation type="submission" date="2017-05" db="EMBL/GenBank/DDBJ databases">
        <title>Draft genome sequence of Elsinoe australis.</title>
        <authorList>
            <person name="Cheng Q."/>
        </authorList>
    </citation>
    <scope>NUCLEOTIDE SEQUENCE [LARGE SCALE GENOMIC DNA]</scope>
    <source>
        <strain evidence="13 14">NL1</strain>
    </source>
</reference>
<dbReference type="InterPro" id="IPR013750">
    <property type="entry name" value="GHMP_kinase_C_dom"/>
</dbReference>
<gene>
    <name evidence="13" type="ORF">B9Z65_3557</name>
</gene>
<dbReference type="InterPro" id="IPR006204">
    <property type="entry name" value="GHMP_kinase_N_dom"/>
</dbReference>
<dbReference type="GO" id="GO:0006696">
    <property type="term" value="P:ergosterol biosynthetic process"/>
    <property type="evidence" value="ECO:0007669"/>
    <property type="project" value="TreeGrafter"/>
</dbReference>
<evidence type="ECO:0000256" key="5">
    <source>
        <dbReference type="ARBA" id="ARBA00022777"/>
    </source>
</evidence>
<dbReference type="UniPathway" id="UPA00057">
    <property type="reaction ID" value="UER00099"/>
</dbReference>
<keyword evidence="9" id="KW-0753">Steroid metabolism</keyword>
<keyword evidence="8" id="KW-1207">Sterol metabolism</keyword>
<dbReference type="Gene3D" id="3.30.230.10">
    <property type="match status" value="1"/>
</dbReference>
<keyword evidence="14" id="KW-1185">Reference proteome</keyword>
<sequence>MQVTELRADADIRLKRNVFIETALSFTLSYISSISKTLIPSVNVTIIADNDYYSTSGADVSSSERFHDFGVPLDQANKTGLGSSAALVTAFTAALLQYYLPKDVFDLNDELSKRKHHNLAQAAHCAAQGKVGSGFDIASAVYGSCVYRRFSPSILTNCGEPGTKGFADRLRNLVDETGKDGAWDTEIVKDAVKVPAGLRLVMCDVKGGSQTPGMVKTILLWRKQQGESAEALWENLQAANTALADELVRLADVPEQDYSKLRSCFSKIRNLIKDMSAASTVPVEPPEQTRLIDACSAVPGVVGGVVPGAGGYDAVALLIEDRPEVAERLADLIKDWEFGGQGKASNNNAANGGTRPAPKNLSTPIRDPFTRLQNGNWLHDRSEEDVYRLLIDAFRLKCDDTYKFEGDTLGGTVFDGESTSVSGFQQFLAKVERKRHLVPSWWNNEKKQSFIQYGSHTASTW</sequence>
<dbReference type="PANTHER" id="PTHR31814">
    <property type="match status" value="1"/>
</dbReference>
<dbReference type="InterPro" id="IPR020568">
    <property type="entry name" value="Ribosomal_Su5_D2-typ_SF"/>
</dbReference>
<dbReference type="EMBL" id="NHZQ01000010">
    <property type="protein sequence ID" value="PSK59233.1"/>
    <property type="molecule type" value="Genomic_DNA"/>
</dbReference>
<feature type="domain" description="GHMP kinase N-terminal" evidence="11">
    <location>
        <begin position="77"/>
        <end position="143"/>
    </location>
</feature>
<evidence type="ECO:0000256" key="2">
    <source>
        <dbReference type="ARBA" id="ARBA00012958"/>
    </source>
</evidence>
<dbReference type="InterPro" id="IPR035102">
    <property type="entry name" value="Phosphomevalonate_kinase"/>
</dbReference>
<keyword evidence="5" id="KW-0418">Kinase</keyword>
<keyword evidence="7" id="KW-0444">Lipid biosynthesis</keyword>
<dbReference type="EC" id="2.7.4.2" evidence="2"/>
<proteinExistence type="predicted"/>
<evidence type="ECO:0000256" key="3">
    <source>
        <dbReference type="ARBA" id="ARBA00022679"/>
    </source>
</evidence>
<evidence type="ECO:0000313" key="14">
    <source>
        <dbReference type="Proteomes" id="UP000243723"/>
    </source>
</evidence>
<keyword evidence="4" id="KW-0547">Nucleotide-binding</keyword>
<dbReference type="GO" id="GO:0005524">
    <property type="term" value="F:ATP binding"/>
    <property type="evidence" value="ECO:0007669"/>
    <property type="project" value="UniProtKB-KW"/>
</dbReference>
<keyword evidence="7" id="KW-0752">Steroid biosynthesis</keyword>
<keyword evidence="6" id="KW-0067">ATP-binding</keyword>
<feature type="region of interest" description="Disordered" evidence="10">
    <location>
        <begin position="343"/>
        <end position="366"/>
    </location>
</feature>
<dbReference type="AlphaFoldDB" id="A0A2P8AFK4"/>
<protein>
    <recommendedName>
        <fullName evidence="2">phosphomevalonate kinase</fullName>
        <ecNumber evidence="2">2.7.4.2</ecNumber>
    </recommendedName>
</protein>
<dbReference type="Pfam" id="PF00288">
    <property type="entry name" value="GHMP_kinases_N"/>
    <property type="match status" value="1"/>
</dbReference>
<feature type="domain" description="GHMP kinase C-terminal" evidence="12">
    <location>
        <begin position="265"/>
        <end position="329"/>
    </location>
</feature>
<accession>A0A2P8AFK4</accession>
<evidence type="ECO:0000256" key="6">
    <source>
        <dbReference type="ARBA" id="ARBA00022840"/>
    </source>
</evidence>
<evidence type="ECO:0000256" key="7">
    <source>
        <dbReference type="ARBA" id="ARBA00023011"/>
    </source>
</evidence>
<keyword evidence="7" id="KW-0756">Sterol biosynthesis</keyword>
<dbReference type="GO" id="GO:0004631">
    <property type="term" value="F:phosphomevalonate kinase activity"/>
    <property type="evidence" value="ECO:0007669"/>
    <property type="project" value="UniProtKB-EC"/>
</dbReference>
<comment type="caution">
    <text evidence="13">The sequence shown here is derived from an EMBL/GenBank/DDBJ whole genome shotgun (WGS) entry which is preliminary data.</text>
</comment>
<feature type="compositionally biased region" description="Low complexity" evidence="10">
    <location>
        <begin position="343"/>
        <end position="353"/>
    </location>
</feature>
<organism evidence="13 14">
    <name type="scientific">Elsinoe australis</name>
    <dbReference type="NCBI Taxonomy" id="40998"/>
    <lineage>
        <taxon>Eukaryota</taxon>
        <taxon>Fungi</taxon>
        <taxon>Dikarya</taxon>
        <taxon>Ascomycota</taxon>
        <taxon>Pezizomycotina</taxon>
        <taxon>Dothideomycetes</taxon>
        <taxon>Dothideomycetidae</taxon>
        <taxon>Myriangiales</taxon>
        <taxon>Elsinoaceae</taxon>
        <taxon>Elsinoe</taxon>
    </lineage>
</organism>
<comment type="pathway">
    <text evidence="1">Isoprenoid biosynthesis; isopentenyl diphosphate biosynthesis via mevalonate pathway; isopentenyl diphosphate from (R)-mevalonate: step 2/3.</text>
</comment>
<dbReference type="PANTHER" id="PTHR31814:SF2">
    <property type="entry name" value="PHOSPHOMEVALONATE KINASE"/>
    <property type="match status" value="1"/>
</dbReference>
<evidence type="ECO:0000256" key="8">
    <source>
        <dbReference type="ARBA" id="ARBA00023166"/>
    </source>
</evidence>
<evidence type="ECO:0000256" key="10">
    <source>
        <dbReference type="SAM" id="MobiDB-lite"/>
    </source>
</evidence>
<dbReference type="SUPFAM" id="SSF54211">
    <property type="entry name" value="Ribosomal protein S5 domain 2-like"/>
    <property type="match status" value="1"/>
</dbReference>
<evidence type="ECO:0000256" key="4">
    <source>
        <dbReference type="ARBA" id="ARBA00022741"/>
    </source>
</evidence>
<evidence type="ECO:0000259" key="12">
    <source>
        <dbReference type="Pfam" id="PF08544"/>
    </source>
</evidence>
<dbReference type="InterPro" id="IPR036554">
    <property type="entry name" value="GHMP_kinase_C_sf"/>
</dbReference>
<evidence type="ECO:0000256" key="9">
    <source>
        <dbReference type="ARBA" id="ARBA00023221"/>
    </source>
</evidence>